<protein>
    <recommendedName>
        <fullName evidence="3">Restriction endonuclease</fullName>
    </recommendedName>
</protein>
<gene>
    <name evidence="1" type="ORF">KIH74_07365</name>
</gene>
<sequence length="250" mass="27964">MTVQDEKETARANLISTLRGEIATVLPRAPAGSTAGVTKNDDLYEAYLWCLVLQAARRRGYTDIEILDRHGATPKDVRLRRGPGRLSVVHQYTHAVLKLPPRQSETGLCLGADELEVHVGVRVRGRSGVLHEADVLVLPARIARQRRTDREDPHWCDPYVVIEAKYYSDKISLSLGRGFSGLMSELLRARGIFASTVPNPKIRDLLEHLGHVAVFGVGPGTLAEEVMKEEIGRILRCQCQYQKSPCWEHR</sequence>
<evidence type="ECO:0000313" key="2">
    <source>
        <dbReference type="Proteomes" id="UP001197247"/>
    </source>
</evidence>
<proteinExistence type="predicted"/>
<evidence type="ECO:0008006" key="3">
    <source>
        <dbReference type="Google" id="ProtNLM"/>
    </source>
</evidence>
<reference evidence="1 2" key="1">
    <citation type="submission" date="2021-05" db="EMBL/GenBank/DDBJ databases">
        <title>Kineosporia and Streptomyces sp. nov. two new marine actinobacteria isolated from Coral.</title>
        <authorList>
            <person name="Buangrab K."/>
            <person name="Sutthacheep M."/>
            <person name="Yeemin T."/>
            <person name="Harunari E."/>
            <person name="Igarashi Y."/>
            <person name="Kanchanasin P."/>
            <person name="Tanasupawat S."/>
            <person name="Phongsopitanun W."/>
        </authorList>
    </citation>
    <scope>NUCLEOTIDE SEQUENCE [LARGE SCALE GENOMIC DNA]</scope>
    <source>
        <strain evidence="1 2">J2-2</strain>
    </source>
</reference>
<organism evidence="1 2">
    <name type="scientific">Kineosporia corallincola</name>
    <dbReference type="NCBI Taxonomy" id="2835133"/>
    <lineage>
        <taxon>Bacteria</taxon>
        <taxon>Bacillati</taxon>
        <taxon>Actinomycetota</taxon>
        <taxon>Actinomycetes</taxon>
        <taxon>Kineosporiales</taxon>
        <taxon>Kineosporiaceae</taxon>
        <taxon>Kineosporia</taxon>
    </lineage>
</organism>
<name>A0ABS5TCC5_9ACTN</name>
<dbReference type="RefSeq" id="WP_214155046.1">
    <property type="nucleotide sequence ID" value="NZ_JAHBAY010000003.1"/>
</dbReference>
<accession>A0ABS5TCC5</accession>
<dbReference type="Proteomes" id="UP001197247">
    <property type="component" value="Unassembled WGS sequence"/>
</dbReference>
<comment type="caution">
    <text evidence="1">The sequence shown here is derived from an EMBL/GenBank/DDBJ whole genome shotgun (WGS) entry which is preliminary data.</text>
</comment>
<dbReference type="EMBL" id="JAHBAY010000003">
    <property type="protein sequence ID" value="MBT0768739.1"/>
    <property type="molecule type" value="Genomic_DNA"/>
</dbReference>
<evidence type="ECO:0000313" key="1">
    <source>
        <dbReference type="EMBL" id="MBT0768739.1"/>
    </source>
</evidence>
<keyword evidence="2" id="KW-1185">Reference proteome</keyword>